<sequence>MSAGAHKRRAKGSVKTGANDRKDDLKQAATTSVKPDKEAPKSAMEETKVFLRNVLIICVVIVGPYALFRGYMWSMLSSGWFRPVVELEDPRQVLVVGTQSSGTTATAQSLNELGIEVSHESVDAQDDFARDGTVGWAQGIRYLANEETRASRLDLDTLCEKPLLRIMHSTQFEQSSQCSYRVEWDRCWQHECHSVFSRNFGCHPHCTRPPYFGRVLLQVRDPLRTVASLVVKYCENANAGSLPHPLKMATLEGLFADIPWREMKGGCKEVFGHYYVAYNQRVMDAFVDDTEGVFAWFRVEDTDPCALARLAGVLEPIPGSRDVTYGPTRARALKACAGKETSAVTEKPSGELKAHGSVNRGNTGKLRLAWSDFDDLPELKGRLQELARRFGYPDGES</sequence>
<evidence type="ECO:0000256" key="1">
    <source>
        <dbReference type="SAM" id="MobiDB-lite"/>
    </source>
</evidence>
<organism evidence="3 4">
    <name type="scientific">Hondaea fermentalgiana</name>
    <dbReference type="NCBI Taxonomy" id="2315210"/>
    <lineage>
        <taxon>Eukaryota</taxon>
        <taxon>Sar</taxon>
        <taxon>Stramenopiles</taxon>
        <taxon>Bigyra</taxon>
        <taxon>Labyrinthulomycetes</taxon>
        <taxon>Thraustochytrida</taxon>
        <taxon>Thraustochytriidae</taxon>
        <taxon>Hondaea</taxon>
    </lineage>
</organism>
<feature type="transmembrane region" description="Helical" evidence="2">
    <location>
        <begin position="49"/>
        <end position="68"/>
    </location>
</feature>
<keyword evidence="4" id="KW-1185">Reference proteome</keyword>
<keyword evidence="2" id="KW-0812">Transmembrane</keyword>
<accession>A0A2R5GU36</accession>
<feature type="region of interest" description="Disordered" evidence="1">
    <location>
        <begin position="1"/>
        <end position="42"/>
    </location>
</feature>
<evidence type="ECO:0000256" key="2">
    <source>
        <dbReference type="SAM" id="Phobius"/>
    </source>
</evidence>
<evidence type="ECO:0008006" key="5">
    <source>
        <dbReference type="Google" id="ProtNLM"/>
    </source>
</evidence>
<gene>
    <name evidence="3" type="ORF">FCC1311_094922</name>
</gene>
<reference evidence="3 4" key="1">
    <citation type="submission" date="2017-12" db="EMBL/GenBank/DDBJ databases">
        <title>Sequencing, de novo assembly and annotation of complete genome of a new Thraustochytrid species, strain FCC1311.</title>
        <authorList>
            <person name="Sedici K."/>
            <person name="Godart F."/>
            <person name="Aiese Cigliano R."/>
            <person name="Sanseverino W."/>
            <person name="Barakat M."/>
            <person name="Ortet P."/>
            <person name="Marechal E."/>
            <person name="Cagnac O."/>
            <person name="Amato A."/>
        </authorList>
    </citation>
    <scope>NUCLEOTIDE SEQUENCE [LARGE SCALE GENOMIC DNA]</scope>
</reference>
<feature type="compositionally biased region" description="Basic residues" evidence="1">
    <location>
        <begin position="1"/>
        <end position="12"/>
    </location>
</feature>
<keyword evidence="2" id="KW-0472">Membrane</keyword>
<dbReference type="OrthoDB" id="41867at2759"/>
<dbReference type="AlphaFoldDB" id="A0A2R5GU36"/>
<dbReference type="InParanoid" id="A0A2R5GU36"/>
<keyword evidence="2" id="KW-1133">Transmembrane helix</keyword>
<dbReference type="Proteomes" id="UP000241890">
    <property type="component" value="Unassembled WGS sequence"/>
</dbReference>
<comment type="caution">
    <text evidence="3">The sequence shown here is derived from an EMBL/GenBank/DDBJ whole genome shotgun (WGS) entry which is preliminary data.</text>
</comment>
<evidence type="ECO:0000313" key="4">
    <source>
        <dbReference type="Proteomes" id="UP000241890"/>
    </source>
</evidence>
<name>A0A2R5GU36_9STRA</name>
<protein>
    <recommendedName>
        <fullName evidence="5">Sulfotransferase domain-containing protein</fullName>
    </recommendedName>
</protein>
<proteinExistence type="predicted"/>
<dbReference type="EMBL" id="BEYU01000149">
    <property type="protein sequence ID" value="GBG33268.1"/>
    <property type="molecule type" value="Genomic_DNA"/>
</dbReference>
<evidence type="ECO:0000313" key="3">
    <source>
        <dbReference type="EMBL" id="GBG33268.1"/>
    </source>
</evidence>